<reference evidence="1 2" key="1">
    <citation type="journal article" date="2010" name="Stand. Genomic Sci.">
        <title>Non-contiguous finished genome sequence of Aminomonas paucivorans type strain (GLU-3).</title>
        <authorList>
            <person name="Pitluck S."/>
            <person name="Yasawong M."/>
            <person name="Held B."/>
            <person name="Lapidus A."/>
            <person name="Nolan M."/>
            <person name="Copeland A."/>
            <person name="Lucas S."/>
            <person name="Del Rio T.G."/>
            <person name="Tice H."/>
            <person name="Cheng J.F."/>
            <person name="Chertkov O."/>
            <person name="Goodwin L."/>
            <person name="Tapia R."/>
            <person name="Han C."/>
            <person name="Liolios K."/>
            <person name="Ivanova N."/>
            <person name="Mavromatis K."/>
            <person name="Ovchinnikova G."/>
            <person name="Pati A."/>
            <person name="Chen A."/>
            <person name="Palaniappan K."/>
            <person name="Land M."/>
            <person name="Hauser L."/>
            <person name="Chang Y.J."/>
            <person name="Jeffries C.D."/>
            <person name="Pukall R."/>
            <person name="Spring S."/>
            <person name="Rohde M."/>
            <person name="Sikorski J."/>
            <person name="Goker M."/>
            <person name="Woyke T."/>
            <person name="Bristow J."/>
            <person name="Eisen J.A."/>
            <person name="Markowitz V."/>
            <person name="Hugenholtz P."/>
            <person name="Kyrpides N.C."/>
            <person name="Klenk H.P."/>
        </authorList>
    </citation>
    <scope>NUCLEOTIDE SEQUENCE [LARGE SCALE GENOMIC DNA]</scope>
    <source>
        <strain evidence="1 2">DSM 12260</strain>
    </source>
</reference>
<name>E3CXH8_9BACT</name>
<proteinExistence type="predicted"/>
<sequence length="72" mass="8666">MAVITRDRRTRRDMYRLIRNLPPEDVEKVASYAAFLTYQRNLEDAEDLWVTQERRNEPSVPLRDILKEMSLN</sequence>
<gene>
    <name evidence="1" type="ORF">Apau_1118</name>
</gene>
<dbReference type="HOGENOM" id="CLU_2751978_0_0_0"/>
<dbReference type="EMBL" id="CM001022">
    <property type="protein sequence ID" value="EFQ23544.1"/>
    <property type="molecule type" value="Genomic_DNA"/>
</dbReference>
<accession>E3CXH8</accession>
<keyword evidence="2" id="KW-1185">Reference proteome</keyword>
<evidence type="ECO:0000313" key="2">
    <source>
        <dbReference type="Proteomes" id="UP000005096"/>
    </source>
</evidence>
<dbReference type="PaxDb" id="584708-Apau_1118"/>
<dbReference type="AlphaFoldDB" id="E3CXH8"/>
<organism evidence="1 2">
    <name type="scientific">Aminomonas paucivorans DSM 12260</name>
    <dbReference type="NCBI Taxonomy" id="584708"/>
    <lineage>
        <taxon>Bacteria</taxon>
        <taxon>Thermotogati</taxon>
        <taxon>Synergistota</taxon>
        <taxon>Synergistia</taxon>
        <taxon>Synergistales</taxon>
        <taxon>Synergistaceae</taxon>
        <taxon>Aminomonas</taxon>
    </lineage>
</organism>
<protein>
    <submittedName>
        <fullName evidence="1">Uncharacterized protein</fullName>
    </submittedName>
</protein>
<dbReference type="Proteomes" id="UP000005096">
    <property type="component" value="Chromosome"/>
</dbReference>
<dbReference type="STRING" id="584708.Apau_1118"/>
<evidence type="ECO:0000313" key="1">
    <source>
        <dbReference type="EMBL" id="EFQ23544.1"/>
    </source>
</evidence>